<gene>
    <name evidence="7" type="ORF">LCGC14_0469350</name>
</gene>
<dbReference type="Pfam" id="PF03706">
    <property type="entry name" value="LPG_synthase_TM"/>
    <property type="match status" value="1"/>
</dbReference>
<keyword evidence="5 6" id="KW-0472">Membrane</keyword>
<dbReference type="AlphaFoldDB" id="A0A0F9SHZ6"/>
<accession>A0A0F9SHZ6</accession>
<reference evidence="7" key="1">
    <citation type="journal article" date="2015" name="Nature">
        <title>Complex archaea that bridge the gap between prokaryotes and eukaryotes.</title>
        <authorList>
            <person name="Spang A."/>
            <person name="Saw J.H."/>
            <person name="Jorgensen S.L."/>
            <person name="Zaremba-Niedzwiedzka K."/>
            <person name="Martijn J."/>
            <person name="Lind A.E."/>
            <person name="van Eijk R."/>
            <person name="Schleper C."/>
            <person name="Guy L."/>
            <person name="Ettema T.J."/>
        </authorList>
    </citation>
    <scope>NUCLEOTIDE SEQUENCE</scope>
</reference>
<keyword evidence="2" id="KW-1003">Cell membrane</keyword>
<feature type="transmembrane region" description="Helical" evidence="6">
    <location>
        <begin position="260"/>
        <end position="280"/>
    </location>
</feature>
<proteinExistence type="predicted"/>
<dbReference type="GO" id="GO:0005886">
    <property type="term" value="C:plasma membrane"/>
    <property type="evidence" value="ECO:0007669"/>
    <property type="project" value="UniProtKB-SubCell"/>
</dbReference>
<evidence type="ECO:0000256" key="6">
    <source>
        <dbReference type="SAM" id="Phobius"/>
    </source>
</evidence>
<feature type="transmembrane region" description="Helical" evidence="6">
    <location>
        <begin position="310"/>
        <end position="333"/>
    </location>
</feature>
<dbReference type="PANTHER" id="PTHR39087">
    <property type="entry name" value="UPF0104 MEMBRANE PROTEIN MJ1595"/>
    <property type="match status" value="1"/>
</dbReference>
<evidence type="ECO:0000256" key="4">
    <source>
        <dbReference type="ARBA" id="ARBA00022989"/>
    </source>
</evidence>
<comment type="subcellular location">
    <subcellularLocation>
        <location evidence="1">Cell membrane</location>
        <topology evidence="1">Multi-pass membrane protein</topology>
    </subcellularLocation>
</comment>
<evidence type="ECO:0000256" key="3">
    <source>
        <dbReference type="ARBA" id="ARBA00022692"/>
    </source>
</evidence>
<dbReference type="EMBL" id="LAZR01000494">
    <property type="protein sequence ID" value="KKN66679.1"/>
    <property type="molecule type" value="Genomic_DNA"/>
</dbReference>
<feature type="transmembrane region" description="Helical" evidence="6">
    <location>
        <begin position="49"/>
        <end position="70"/>
    </location>
</feature>
<dbReference type="PANTHER" id="PTHR39087:SF2">
    <property type="entry name" value="UPF0104 MEMBRANE PROTEIN MJ1595"/>
    <property type="match status" value="1"/>
</dbReference>
<feature type="transmembrane region" description="Helical" evidence="6">
    <location>
        <begin position="137"/>
        <end position="156"/>
    </location>
</feature>
<name>A0A0F9SHZ6_9ZZZZ</name>
<evidence type="ECO:0000313" key="7">
    <source>
        <dbReference type="EMBL" id="KKN66679.1"/>
    </source>
</evidence>
<dbReference type="InterPro" id="IPR022791">
    <property type="entry name" value="L-PG_synthase/AglD"/>
</dbReference>
<evidence type="ECO:0008006" key="8">
    <source>
        <dbReference type="Google" id="ProtNLM"/>
    </source>
</evidence>
<feature type="transmembrane region" description="Helical" evidence="6">
    <location>
        <begin position="90"/>
        <end position="116"/>
    </location>
</feature>
<sequence>MATAKSMTAGKGPGIFLRWVLPVIGAAVALATLFWLYRGLDVGRFLSAVATAHMGWLVMLAATILLEQLTRGWKWHQILFDLKPVSTVRLFGAIMAGYGVAIVVPLGVSPLVRSWLIARLEGLRMASVLMTSAIERFLDGIVFALLAAFVALAGRIPDVDGDVRTGLAVAGGLNLLLFSGLLYLLFIGRSPLGCENARVSRCIDWLAARGRGRLNGLRQAIRDGIVWPRDRNRQIGAVLASVGMKLIAATHFLWAGLAVGIVMAPLDYLFLMIFAGFALVLARFVRVPGGFVIGSGFALKLLGVSDEQALAMILFNHVLTIVLMVVVGLLFLWRSGIDIRQAREAESKVEEIVSCAPVVDSDKLRPVL</sequence>
<keyword evidence="4 6" id="KW-1133">Transmembrane helix</keyword>
<evidence type="ECO:0000256" key="5">
    <source>
        <dbReference type="ARBA" id="ARBA00023136"/>
    </source>
</evidence>
<protein>
    <recommendedName>
        <fullName evidence="8">Flippase-like domain-containing protein</fullName>
    </recommendedName>
</protein>
<evidence type="ECO:0000256" key="1">
    <source>
        <dbReference type="ARBA" id="ARBA00004651"/>
    </source>
</evidence>
<organism evidence="7">
    <name type="scientific">marine sediment metagenome</name>
    <dbReference type="NCBI Taxonomy" id="412755"/>
    <lineage>
        <taxon>unclassified sequences</taxon>
        <taxon>metagenomes</taxon>
        <taxon>ecological metagenomes</taxon>
    </lineage>
</organism>
<evidence type="ECO:0000256" key="2">
    <source>
        <dbReference type="ARBA" id="ARBA00022475"/>
    </source>
</evidence>
<feature type="transmembrane region" description="Helical" evidence="6">
    <location>
        <begin position="15"/>
        <end position="37"/>
    </location>
</feature>
<comment type="caution">
    <text evidence="7">The sequence shown here is derived from an EMBL/GenBank/DDBJ whole genome shotgun (WGS) entry which is preliminary data.</text>
</comment>
<feature type="transmembrane region" description="Helical" evidence="6">
    <location>
        <begin position="168"/>
        <end position="188"/>
    </location>
</feature>
<keyword evidence="3 6" id="KW-0812">Transmembrane</keyword>